<gene>
    <name evidence="3" type="ORF">SAMN02745172_01217</name>
</gene>
<keyword evidence="2" id="KW-0732">Signal</keyword>
<feature type="compositionally biased region" description="Low complexity" evidence="1">
    <location>
        <begin position="127"/>
        <end position="138"/>
    </location>
</feature>
<evidence type="ECO:0000313" key="4">
    <source>
        <dbReference type="Proteomes" id="UP000186406"/>
    </source>
</evidence>
<evidence type="ECO:0008006" key="5">
    <source>
        <dbReference type="Google" id="ProtNLM"/>
    </source>
</evidence>
<evidence type="ECO:0000256" key="1">
    <source>
        <dbReference type="SAM" id="MobiDB-lite"/>
    </source>
</evidence>
<dbReference type="EMBL" id="FRXO01000002">
    <property type="protein sequence ID" value="SHO62942.1"/>
    <property type="molecule type" value="Genomic_DNA"/>
</dbReference>
<keyword evidence="4" id="KW-1185">Reference proteome</keyword>
<feature type="region of interest" description="Disordered" evidence="1">
    <location>
        <begin position="93"/>
        <end position="205"/>
    </location>
</feature>
<accession>A0A1M7ZDN6</accession>
<feature type="compositionally biased region" description="Polar residues" evidence="1">
    <location>
        <begin position="237"/>
        <end position="248"/>
    </location>
</feature>
<feature type="compositionally biased region" description="Polar residues" evidence="1">
    <location>
        <begin position="180"/>
        <end position="192"/>
    </location>
</feature>
<dbReference type="AlphaFoldDB" id="A0A1M7ZDN6"/>
<proteinExistence type="predicted"/>
<name>A0A1M7ZDN6_9HYPH</name>
<reference evidence="3 4" key="1">
    <citation type="submission" date="2016-12" db="EMBL/GenBank/DDBJ databases">
        <authorList>
            <person name="Song W.-J."/>
            <person name="Kurnit D.M."/>
        </authorList>
    </citation>
    <scope>NUCLEOTIDE SEQUENCE [LARGE SCALE GENOMIC DNA]</scope>
    <source>
        <strain evidence="3 4">DSM 19599</strain>
    </source>
</reference>
<protein>
    <recommendedName>
        <fullName evidence="5">Beta-barrel assembly machine subunit BamF</fullName>
    </recommendedName>
</protein>
<dbReference type="Proteomes" id="UP000186406">
    <property type="component" value="Unassembled WGS sequence"/>
</dbReference>
<feature type="chain" id="PRO_5012116463" description="Beta-barrel assembly machine subunit BamF" evidence="2">
    <location>
        <begin position="32"/>
        <end position="281"/>
    </location>
</feature>
<feature type="signal peptide" evidence="2">
    <location>
        <begin position="1"/>
        <end position="31"/>
    </location>
</feature>
<feature type="compositionally biased region" description="Polar residues" evidence="1">
    <location>
        <begin position="101"/>
        <end position="113"/>
    </location>
</feature>
<feature type="region of interest" description="Disordered" evidence="1">
    <location>
        <begin position="236"/>
        <end position="281"/>
    </location>
</feature>
<organism evidence="3 4">
    <name type="scientific">Pseudoxanthobacter soli DSM 19599</name>
    <dbReference type="NCBI Taxonomy" id="1123029"/>
    <lineage>
        <taxon>Bacteria</taxon>
        <taxon>Pseudomonadati</taxon>
        <taxon>Pseudomonadota</taxon>
        <taxon>Alphaproteobacteria</taxon>
        <taxon>Hyphomicrobiales</taxon>
        <taxon>Segnochrobactraceae</taxon>
        <taxon>Pseudoxanthobacter</taxon>
    </lineage>
</organism>
<evidence type="ECO:0000313" key="3">
    <source>
        <dbReference type="EMBL" id="SHO62942.1"/>
    </source>
</evidence>
<feature type="compositionally biased region" description="Low complexity" evidence="1">
    <location>
        <begin position="268"/>
        <end position="281"/>
    </location>
</feature>
<evidence type="ECO:0000256" key="2">
    <source>
        <dbReference type="SAM" id="SignalP"/>
    </source>
</evidence>
<sequence>MFASRGAPASSTMTRLASPVALAFVAGAALALGGCTSVVNGNYYADDVKAEPVQGSGSGMLAKRILTGAGIIDPPAAPIAYVPRSPLAIPPSLNNLPAPESNEQLVASAQSWPNDPDKQKAAEAEAEATAPKAALASAMMDSEAARSTPEEMQAARIPGGGLVKGGPVSAAGSEARQAGRTLTPNEMASQKLNKPETADDGTVGIGANAERKYLVQPPTAYLQPAPNAPVPAYKKNVFQQYKSSTPEVNPTAKPKGGQSDQPEWVEDSSQSTSGTSATATQ</sequence>
<dbReference type="RefSeq" id="WP_073626585.1">
    <property type="nucleotide sequence ID" value="NZ_FRXO01000002.1"/>
</dbReference>
<dbReference type="PROSITE" id="PS51257">
    <property type="entry name" value="PROKAR_LIPOPROTEIN"/>
    <property type="match status" value="1"/>
</dbReference>
<dbReference type="OrthoDB" id="7835439at2"/>